<feature type="signal peptide" evidence="6">
    <location>
        <begin position="1"/>
        <end position="20"/>
    </location>
</feature>
<dbReference type="Pfam" id="PF00234">
    <property type="entry name" value="Tryp_alpha_amyl"/>
    <property type="match status" value="1"/>
</dbReference>
<keyword evidence="3" id="KW-0708">Seed storage protein</keyword>
<evidence type="ECO:0000256" key="2">
    <source>
        <dbReference type="ARBA" id="ARBA00022761"/>
    </source>
</evidence>
<evidence type="ECO:0000256" key="5">
    <source>
        <dbReference type="SAM" id="MobiDB-lite"/>
    </source>
</evidence>
<dbReference type="OrthoDB" id="1922883at2759"/>
<dbReference type="Gene3D" id="1.10.110.10">
    <property type="entry name" value="Plant lipid-transfer and hydrophobic proteins"/>
    <property type="match status" value="2"/>
</dbReference>
<keyword evidence="2" id="KW-0758">Storage protein</keyword>
<comment type="caution">
    <text evidence="8">The sequence shown here is derived from an EMBL/GenBank/DDBJ whole genome shotgun (WGS) entry which is preliminary data.</text>
</comment>
<keyword evidence="9" id="KW-1185">Reference proteome</keyword>
<dbReference type="GO" id="GO:0045735">
    <property type="term" value="F:nutrient reservoir activity"/>
    <property type="evidence" value="ECO:0007669"/>
    <property type="project" value="UniProtKB-KW"/>
</dbReference>
<sequence>MAKLIVLALAFAAIVAFASAYTTIVTTTIDDQIPYTQQSQQCRQQLQQKQFNQCHMYLQQGQGMFEDNRSGQKQQSQILQQCCNELQNVRQQCQCEAVKQVFRDVQQIQGQVGAQQIRQLKQKAQNLPNQCDLQVQSCPLPSISTTTTVIDENRQRGSQSQGSCYQRIQGQRFQQCQRYIQQAQQSGSYGPLLMSISRQGGQQYQQEMQQCCNELQNVETECQCEALQQVYRQAQQQQQPWSQQQGRSRRGGQQGPQMQGLKSVVEQLRDQCNLQVQQCRIPSAMF</sequence>
<dbReference type="PANTHER" id="PTHR35496:SF4">
    <property type="entry name" value="2S SULFUR-RICH SEED STORAGE PROTEIN 2-LIKE"/>
    <property type="match status" value="1"/>
</dbReference>
<organism evidence="8 9">
    <name type="scientific">Artemisia annua</name>
    <name type="common">Sweet wormwood</name>
    <dbReference type="NCBI Taxonomy" id="35608"/>
    <lineage>
        <taxon>Eukaryota</taxon>
        <taxon>Viridiplantae</taxon>
        <taxon>Streptophyta</taxon>
        <taxon>Embryophyta</taxon>
        <taxon>Tracheophyta</taxon>
        <taxon>Spermatophyta</taxon>
        <taxon>Magnoliopsida</taxon>
        <taxon>eudicotyledons</taxon>
        <taxon>Gunneridae</taxon>
        <taxon>Pentapetalae</taxon>
        <taxon>asterids</taxon>
        <taxon>campanulids</taxon>
        <taxon>Asterales</taxon>
        <taxon>Asteraceae</taxon>
        <taxon>Asteroideae</taxon>
        <taxon>Anthemideae</taxon>
        <taxon>Artemisiinae</taxon>
        <taxon>Artemisia</taxon>
    </lineage>
</organism>
<evidence type="ECO:0000259" key="7">
    <source>
        <dbReference type="SMART" id="SM00499"/>
    </source>
</evidence>
<dbReference type="EMBL" id="PKPP01006145">
    <property type="protein sequence ID" value="PWA57507.1"/>
    <property type="molecule type" value="Genomic_DNA"/>
</dbReference>
<evidence type="ECO:0000313" key="9">
    <source>
        <dbReference type="Proteomes" id="UP000245207"/>
    </source>
</evidence>
<keyword evidence="6" id="KW-0732">Signal</keyword>
<feature type="domain" description="Bifunctional inhibitor/plant lipid transfer protein/seed storage helical" evidence="7">
    <location>
        <begin position="176"/>
        <end position="279"/>
    </location>
</feature>
<accession>A0A2U1M8E6</accession>
<keyword evidence="4" id="KW-0175">Coiled coil</keyword>
<evidence type="ECO:0000256" key="6">
    <source>
        <dbReference type="SAM" id="SignalP"/>
    </source>
</evidence>
<gene>
    <name evidence="8" type="ORF">CTI12_AA409150</name>
</gene>
<comment type="similarity">
    <text evidence="1">Belongs to the 2S seed storage albumins family.</text>
</comment>
<dbReference type="Proteomes" id="UP000245207">
    <property type="component" value="Unassembled WGS sequence"/>
</dbReference>
<evidence type="ECO:0000256" key="4">
    <source>
        <dbReference type="SAM" id="Coils"/>
    </source>
</evidence>
<evidence type="ECO:0000256" key="3">
    <source>
        <dbReference type="ARBA" id="ARBA00023129"/>
    </source>
</evidence>
<feature type="region of interest" description="Disordered" evidence="5">
    <location>
        <begin position="239"/>
        <end position="260"/>
    </location>
</feature>
<dbReference type="AlphaFoldDB" id="A0A2U1M8E6"/>
<dbReference type="SUPFAM" id="SSF47699">
    <property type="entry name" value="Bifunctional inhibitor/lipid-transfer protein/seed storage 2S albumin"/>
    <property type="match status" value="2"/>
</dbReference>
<dbReference type="SMART" id="SM00499">
    <property type="entry name" value="AAI"/>
    <property type="match status" value="2"/>
</dbReference>
<feature type="chain" id="PRO_5015730948" evidence="6">
    <location>
        <begin position="21"/>
        <end position="286"/>
    </location>
</feature>
<dbReference type="PANTHER" id="PTHR35496">
    <property type="entry name" value="2S SEED STORAGE PROTEIN 1-RELATED"/>
    <property type="match status" value="1"/>
</dbReference>
<dbReference type="InterPro" id="IPR000617">
    <property type="entry name" value="Napin/2SS/CON"/>
</dbReference>
<name>A0A2U1M8E6_ARTAN</name>
<feature type="domain" description="Bifunctional inhibitor/plant lipid transfer protein/seed storage helical" evidence="7">
    <location>
        <begin position="42"/>
        <end position="138"/>
    </location>
</feature>
<evidence type="ECO:0000313" key="8">
    <source>
        <dbReference type="EMBL" id="PWA57507.1"/>
    </source>
</evidence>
<dbReference type="InterPro" id="IPR036312">
    <property type="entry name" value="Bifun_inhib/LTP/seed_sf"/>
</dbReference>
<evidence type="ECO:0000256" key="1">
    <source>
        <dbReference type="ARBA" id="ARBA00008262"/>
    </source>
</evidence>
<reference evidence="8 9" key="1">
    <citation type="journal article" date="2018" name="Mol. Plant">
        <title>The genome of Artemisia annua provides insight into the evolution of Asteraceae family and artemisinin biosynthesis.</title>
        <authorList>
            <person name="Shen Q."/>
            <person name="Zhang L."/>
            <person name="Liao Z."/>
            <person name="Wang S."/>
            <person name="Yan T."/>
            <person name="Shi P."/>
            <person name="Liu M."/>
            <person name="Fu X."/>
            <person name="Pan Q."/>
            <person name="Wang Y."/>
            <person name="Lv Z."/>
            <person name="Lu X."/>
            <person name="Zhang F."/>
            <person name="Jiang W."/>
            <person name="Ma Y."/>
            <person name="Chen M."/>
            <person name="Hao X."/>
            <person name="Li L."/>
            <person name="Tang Y."/>
            <person name="Lv G."/>
            <person name="Zhou Y."/>
            <person name="Sun X."/>
            <person name="Brodelius P.E."/>
            <person name="Rose J.K.C."/>
            <person name="Tang K."/>
        </authorList>
    </citation>
    <scope>NUCLEOTIDE SEQUENCE [LARGE SCALE GENOMIC DNA]</scope>
    <source>
        <strain evidence="9">cv. Huhao1</strain>
        <tissue evidence="8">Leaf</tissue>
    </source>
</reference>
<feature type="coiled-coil region" evidence="4">
    <location>
        <begin position="201"/>
        <end position="237"/>
    </location>
</feature>
<proteinExistence type="inferred from homology"/>
<dbReference type="InterPro" id="IPR016140">
    <property type="entry name" value="Bifunc_inhib/LTP/seed_store"/>
</dbReference>
<protein>
    <submittedName>
        <fullName evidence="8">Seed storage albumin 6</fullName>
    </submittedName>
</protein>